<evidence type="ECO:0000256" key="1">
    <source>
        <dbReference type="ARBA" id="ARBA00004305"/>
    </source>
</evidence>
<reference evidence="7" key="1">
    <citation type="submission" date="2021-01" db="EMBL/GenBank/DDBJ databases">
        <authorList>
            <person name="Corre E."/>
            <person name="Pelletier E."/>
            <person name="Niang G."/>
            <person name="Scheremetjew M."/>
            <person name="Finn R."/>
            <person name="Kale V."/>
            <person name="Holt S."/>
            <person name="Cochrane G."/>
            <person name="Meng A."/>
            <person name="Brown T."/>
            <person name="Cohen L."/>
        </authorList>
    </citation>
    <scope>NUCLEOTIDE SEQUENCE</scope>
    <source>
        <strain evidence="7">CCMP1374</strain>
    </source>
</reference>
<dbReference type="Gene3D" id="3.90.20.20">
    <property type="match status" value="1"/>
</dbReference>
<comment type="similarity">
    <text evidence="2 5">Belongs to the GrpE family.</text>
</comment>
<dbReference type="InterPro" id="IPR009012">
    <property type="entry name" value="GrpE_head"/>
</dbReference>
<dbReference type="CDD" id="cd00446">
    <property type="entry name" value="GrpE"/>
    <property type="match status" value="1"/>
</dbReference>
<organism evidence="7">
    <name type="scientific">Phaeocystis antarctica</name>
    <dbReference type="NCBI Taxonomy" id="33657"/>
    <lineage>
        <taxon>Eukaryota</taxon>
        <taxon>Haptista</taxon>
        <taxon>Haptophyta</taxon>
        <taxon>Prymnesiophyceae</taxon>
        <taxon>Phaeocystales</taxon>
        <taxon>Phaeocystaceae</taxon>
        <taxon>Phaeocystis</taxon>
    </lineage>
</organism>
<dbReference type="InterPro" id="IPR000740">
    <property type="entry name" value="GrpE"/>
</dbReference>
<gene>
    <name evidence="7" type="ORF">PANT1444_LOCUS21122</name>
</gene>
<dbReference type="Gene3D" id="2.30.22.10">
    <property type="entry name" value="Head domain of nucleotide exchange factor GrpE"/>
    <property type="match status" value="1"/>
</dbReference>
<evidence type="ECO:0000256" key="5">
    <source>
        <dbReference type="RuleBase" id="RU004478"/>
    </source>
</evidence>
<accession>A0A7S0NGD8</accession>
<dbReference type="GO" id="GO:0051082">
    <property type="term" value="F:unfolded protein binding"/>
    <property type="evidence" value="ECO:0007669"/>
    <property type="project" value="TreeGrafter"/>
</dbReference>
<dbReference type="HAMAP" id="MF_01151">
    <property type="entry name" value="GrpE"/>
    <property type="match status" value="1"/>
</dbReference>
<dbReference type="PANTHER" id="PTHR21237:SF23">
    <property type="entry name" value="GRPE PROTEIN HOMOLOG, MITOCHONDRIAL"/>
    <property type="match status" value="1"/>
</dbReference>
<comment type="subcellular location">
    <subcellularLocation>
        <location evidence="1 4">Mitochondrion matrix</location>
    </subcellularLocation>
</comment>
<evidence type="ECO:0000256" key="6">
    <source>
        <dbReference type="SAM" id="MobiDB-lite"/>
    </source>
</evidence>
<dbReference type="GO" id="GO:0000774">
    <property type="term" value="F:adenyl-nucleotide exchange factor activity"/>
    <property type="evidence" value="ECO:0007669"/>
    <property type="project" value="InterPro"/>
</dbReference>
<dbReference type="GO" id="GO:0006457">
    <property type="term" value="P:protein folding"/>
    <property type="evidence" value="ECO:0007669"/>
    <property type="project" value="InterPro"/>
</dbReference>
<dbReference type="PROSITE" id="PS01071">
    <property type="entry name" value="GRPE"/>
    <property type="match status" value="1"/>
</dbReference>
<evidence type="ECO:0000313" key="7">
    <source>
        <dbReference type="EMBL" id="CAD8511465.1"/>
    </source>
</evidence>
<dbReference type="GO" id="GO:0001405">
    <property type="term" value="C:PAM complex, Tim23 associated import motor"/>
    <property type="evidence" value="ECO:0007669"/>
    <property type="project" value="TreeGrafter"/>
</dbReference>
<dbReference type="InterPro" id="IPR013805">
    <property type="entry name" value="GrpE_CC"/>
</dbReference>
<evidence type="ECO:0000256" key="3">
    <source>
        <dbReference type="ARBA" id="ARBA00023186"/>
    </source>
</evidence>
<dbReference type="GO" id="GO:0030150">
    <property type="term" value="P:protein import into mitochondrial matrix"/>
    <property type="evidence" value="ECO:0007669"/>
    <property type="project" value="TreeGrafter"/>
</dbReference>
<dbReference type="GO" id="GO:0042803">
    <property type="term" value="F:protein homodimerization activity"/>
    <property type="evidence" value="ECO:0007669"/>
    <property type="project" value="InterPro"/>
</dbReference>
<sequence length="243" mass="25919">MLGARFLACTRSQLAPLATRHSMARLPPPAAHRARMLSDATSKAAGDAAPSAEAAAAEAAEPTKEASEAGAAEEEAAEVDPIVALEARVAELDKELADKHDQVLRAMAEADNARRRAALDVEKSHKFGVSKFAKDLLEVADNLSRAADSVPEEMRSSDEHPVLKALYEGVTMTDGQLLKTFGKHGLTRVDPLGEKFDPNFHDAVFEAPDPTKEPGTVMHVAAPGYILHERCLRAATVGVVKKA</sequence>
<dbReference type="SUPFAM" id="SSF51064">
    <property type="entry name" value="Head domain of nucleotide exchange factor GrpE"/>
    <property type="match status" value="1"/>
</dbReference>
<feature type="compositionally biased region" description="Low complexity" evidence="6">
    <location>
        <begin position="38"/>
        <end position="60"/>
    </location>
</feature>
<dbReference type="Pfam" id="PF01025">
    <property type="entry name" value="GrpE"/>
    <property type="match status" value="1"/>
</dbReference>
<dbReference type="PANTHER" id="PTHR21237">
    <property type="entry name" value="GRPE PROTEIN"/>
    <property type="match status" value="1"/>
</dbReference>
<protein>
    <recommendedName>
        <fullName evidence="4">GrpE protein homolog</fullName>
    </recommendedName>
</protein>
<feature type="region of interest" description="Disordered" evidence="6">
    <location>
        <begin position="30"/>
        <end position="78"/>
    </location>
</feature>
<keyword evidence="3 4" id="KW-0143">Chaperone</keyword>
<dbReference type="PRINTS" id="PR00773">
    <property type="entry name" value="GRPEPROTEIN"/>
</dbReference>
<dbReference type="SUPFAM" id="SSF58014">
    <property type="entry name" value="Coiled-coil domain of nucleotide exchange factor GrpE"/>
    <property type="match status" value="1"/>
</dbReference>
<comment type="function">
    <text evidence="4">Essential component of the PAM complex, a complex required for the translocation of transit peptide-containing proteins from the inner membrane into the mitochondrial matrix in an ATP-dependent manner.</text>
</comment>
<dbReference type="EMBL" id="HBEP01037282">
    <property type="protein sequence ID" value="CAD8511465.1"/>
    <property type="molecule type" value="Transcribed_RNA"/>
</dbReference>
<dbReference type="GO" id="GO:0051087">
    <property type="term" value="F:protein-folding chaperone binding"/>
    <property type="evidence" value="ECO:0007669"/>
    <property type="project" value="InterPro"/>
</dbReference>
<evidence type="ECO:0000256" key="4">
    <source>
        <dbReference type="RuleBase" id="RU000640"/>
    </source>
</evidence>
<evidence type="ECO:0000256" key="2">
    <source>
        <dbReference type="ARBA" id="ARBA00009054"/>
    </source>
</evidence>
<name>A0A7S0NGD8_9EUKA</name>
<keyword evidence="4" id="KW-0496">Mitochondrion</keyword>
<dbReference type="FunFam" id="2.30.22.10:FF:000002">
    <property type="entry name" value="GrpE protein homolog"/>
    <property type="match status" value="1"/>
</dbReference>
<proteinExistence type="inferred from homology"/>
<dbReference type="AlphaFoldDB" id="A0A7S0NGD8"/>